<evidence type="ECO:0008006" key="3">
    <source>
        <dbReference type="Google" id="ProtNLM"/>
    </source>
</evidence>
<accession>A0ABN2TY86</accession>
<comment type="caution">
    <text evidence="1">The sequence shown here is derived from an EMBL/GenBank/DDBJ whole genome shotgun (WGS) entry which is preliminary data.</text>
</comment>
<proteinExistence type="predicted"/>
<gene>
    <name evidence="1" type="ORF">GCM10009740_13340</name>
</gene>
<organism evidence="1 2">
    <name type="scientific">Terrabacter terrae</name>
    <dbReference type="NCBI Taxonomy" id="318434"/>
    <lineage>
        <taxon>Bacteria</taxon>
        <taxon>Bacillati</taxon>
        <taxon>Actinomycetota</taxon>
        <taxon>Actinomycetes</taxon>
        <taxon>Micrococcales</taxon>
        <taxon>Intrasporangiaceae</taxon>
        <taxon>Terrabacter</taxon>
    </lineage>
</organism>
<dbReference type="Proteomes" id="UP001501285">
    <property type="component" value="Unassembled WGS sequence"/>
</dbReference>
<dbReference type="RefSeq" id="WP_343989270.1">
    <property type="nucleotide sequence ID" value="NZ_BAAANB010000003.1"/>
</dbReference>
<dbReference type="EMBL" id="BAAANB010000003">
    <property type="protein sequence ID" value="GAA2025037.1"/>
    <property type="molecule type" value="Genomic_DNA"/>
</dbReference>
<dbReference type="InterPro" id="IPR009200">
    <property type="entry name" value="DUF1269_membrane"/>
</dbReference>
<evidence type="ECO:0000313" key="2">
    <source>
        <dbReference type="Proteomes" id="UP001501285"/>
    </source>
</evidence>
<sequence>MSEDVDSSAEPQVTVVGAVSDGAYTLLIADFANTTSAQEAYGALKEVEDGRHVEIEGVIVVKREADGKVEVQRATDHTTRRGLTWGVVGGAALGLIFPPSILGSAAVLGAAGAAAGKVGQLHHRHELADELESAIEPGHSGIVALVSDPAAVELRRALEMANTIVMTAIDDVVAKDVKAAAKEAEEAEGQAAQRTDNNGQ</sequence>
<evidence type="ECO:0000313" key="1">
    <source>
        <dbReference type="EMBL" id="GAA2025037.1"/>
    </source>
</evidence>
<keyword evidence="2" id="KW-1185">Reference proteome</keyword>
<dbReference type="Pfam" id="PF06897">
    <property type="entry name" value="DUF1269"/>
    <property type="match status" value="1"/>
</dbReference>
<protein>
    <recommendedName>
        <fullName evidence="3">DUF1269 domain-containing protein</fullName>
    </recommendedName>
</protein>
<reference evidence="1 2" key="1">
    <citation type="journal article" date="2019" name="Int. J. Syst. Evol. Microbiol.">
        <title>The Global Catalogue of Microorganisms (GCM) 10K type strain sequencing project: providing services to taxonomists for standard genome sequencing and annotation.</title>
        <authorList>
            <consortium name="The Broad Institute Genomics Platform"/>
            <consortium name="The Broad Institute Genome Sequencing Center for Infectious Disease"/>
            <person name="Wu L."/>
            <person name="Ma J."/>
        </authorList>
    </citation>
    <scope>NUCLEOTIDE SEQUENCE [LARGE SCALE GENOMIC DNA]</scope>
    <source>
        <strain evidence="1 2">JCM 14283</strain>
    </source>
</reference>
<name>A0ABN2TY86_9MICO</name>